<proteinExistence type="predicted"/>
<reference evidence="1" key="1">
    <citation type="submission" date="2017-05" db="EMBL/GenBank/DDBJ databases">
        <authorList>
            <person name="Imhoff J.F."/>
            <person name="Rahn T."/>
            <person name="Kuenzel S."/>
            <person name="Neulinger S.C."/>
        </authorList>
    </citation>
    <scope>NUCLEOTIDE SEQUENCE</scope>
    <source>
        <strain evidence="1">LMG 28126</strain>
    </source>
</reference>
<organism evidence="1 2">
    <name type="scientific">Rhodobaculum claviforme</name>
    <dbReference type="NCBI Taxonomy" id="1549854"/>
    <lineage>
        <taxon>Bacteria</taxon>
        <taxon>Pseudomonadati</taxon>
        <taxon>Pseudomonadota</taxon>
        <taxon>Alphaproteobacteria</taxon>
        <taxon>Rhodobacterales</taxon>
        <taxon>Paracoccaceae</taxon>
        <taxon>Rhodobaculum</taxon>
    </lineage>
</organism>
<dbReference type="EMBL" id="NHSD01000132">
    <property type="protein sequence ID" value="MBK5926498.1"/>
    <property type="molecule type" value="Genomic_DNA"/>
</dbReference>
<evidence type="ECO:0000313" key="1">
    <source>
        <dbReference type="EMBL" id="MBK5926498.1"/>
    </source>
</evidence>
<protein>
    <submittedName>
        <fullName evidence="1">Uncharacterized protein</fullName>
    </submittedName>
</protein>
<sequence length="113" mass="12058">MGGLNTRLHAVTDAGCPVLKTVWEVFEEERGTAALRQLRPPQAHRSRTGIESAILIPGAPGRALAAALVLPDADQPVDIGLHDQLRDGLLVLGQKLGQVRVRLGHRGLHVVGD</sequence>
<name>A0A934TJ07_9RHOB</name>
<evidence type="ECO:0000313" key="2">
    <source>
        <dbReference type="Proteomes" id="UP000706333"/>
    </source>
</evidence>
<gene>
    <name evidence="1" type="ORF">CCR87_03865</name>
</gene>
<accession>A0A934TJ07</accession>
<comment type="caution">
    <text evidence="1">The sequence shown here is derived from an EMBL/GenBank/DDBJ whole genome shotgun (WGS) entry which is preliminary data.</text>
</comment>
<keyword evidence="2" id="KW-1185">Reference proteome</keyword>
<dbReference type="AlphaFoldDB" id="A0A934TJ07"/>
<reference evidence="1" key="2">
    <citation type="journal article" date="2020" name="Microorganisms">
        <title>Osmotic Adaptation and Compatible Solute Biosynthesis of Phototrophic Bacteria as Revealed from Genome Analyses.</title>
        <authorList>
            <person name="Imhoff J.F."/>
            <person name="Rahn T."/>
            <person name="Kunzel S."/>
            <person name="Keller A."/>
            <person name="Neulinger S.C."/>
        </authorList>
    </citation>
    <scope>NUCLEOTIDE SEQUENCE</scope>
    <source>
        <strain evidence="1">LMG 28126</strain>
    </source>
</reference>
<dbReference type="Proteomes" id="UP000706333">
    <property type="component" value="Unassembled WGS sequence"/>
</dbReference>